<evidence type="ECO:0000313" key="1">
    <source>
        <dbReference type="EMBL" id="SJZ56321.1"/>
    </source>
</evidence>
<gene>
    <name evidence="1" type="ORF">SAMN02745973_01048</name>
</gene>
<dbReference type="SFLD" id="SFLDG01129">
    <property type="entry name" value="C1.5:_HAD__Beta-PGM__Phosphata"/>
    <property type="match status" value="1"/>
</dbReference>
<dbReference type="InterPro" id="IPR023214">
    <property type="entry name" value="HAD_sf"/>
</dbReference>
<dbReference type="InterPro" id="IPR050155">
    <property type="entry name" value="HAD-like_hydrolase_sf"/>
</dbReference>
<dbReference type="Pfam" id="PF13419">
    <property type="entry name" value="HAD_2"/>
    <property type="match status" value="1"/>
</dbReference>
<sequence>MTIKLVIFDMDGTIVSTAESYMYSMNLVLKQEGLPEHDLNNYIKWMGGGFRNLTMKALPESKRREEYIDKLTKKMDDTYGKYWDYHLRVYDGIYDLMDELVKKGILLAINTNKMDDKAKKIVKKLFHQYHFVEVIGKKEGIPNKPNPFAAKKIMEKAKATPKETMYVGDSQYDIETAINAEAIPVAVKWGYREEHVLQKAKYLLNHPIELLEYIE</sequence>
<dbReference type="Proteomes" id="UP000196365">
    <property type="component" value="Unassembled WGS sequence"/>
</dbReference>
<dbReference type="GO" id="GO:0005829">
    <property type="term" value="C:cytosol"/>
    <property type="evidence" value="ECO:0007669"/>
    <property type="project" value="TreeGrafter"/>
</dbReference>
<dbReference type="GO" id="GO:0006281">
    <property type="term" value="P:DNA repair"/>
    <property type="evidence" value="ECO:0007669"/>
    <property type="project" value="TreeGrafter"/>
</dbReference>
<dbReference type="InterPro" id="IPR036412">
    <property type="entry name" value="HAD-like_sf"/>
</dbReference>
<dbReference type="PANTHER" id="PTHR43434:SF1">
    <property type="entry name" value="PHOSPHOGLYCOLATE PHOSPHATASE"/>
    <property type="match status" value="1"/>
</dbReference>
<dbReference type="PANTHER" id="PTHR43434">
    <property type="entry name" value="PHOSPHOGLYCOLATE PHOSPHATASE"/>
    <property type="match status" value="1"/>
</dbReference>
<evidence type="ECO:0000313" key="2">
    <source>
        <dbReference type="Proteomes" id="UP000196365"/>
    </source>
</evidence>
<dbReference type="AlphaFoldDB" id="A0A1T4LNT5"/>
<dbReference type="SUPFAM" id="SSF56784">
    <property type="entry name" value="HAD-like"/>
    <property type="match status" value="1"/>
</dbReference>
<keyword evidence="2" id="KW-1185">Reference proteome</keyword>
<dbReference type="PRINTS" id="PR00413">
    <property type="entry name" value="HADHALOGNASE"/>
</dbReference>
<dbReference type="Gene3D" id="1.10.150.240">
    <property type="entry name" value="Putative phosphatase, domain 2"/>
    <property type="match status" value="1"/>
</dbReference>
<name>A0A1T4LNT5_9FIRM</name>
<dbReference type="PROSITE" id="PS01228">
    <property type="entry name" value="COF_1"/>
    <property type="match status" value="1"/>
</dbReference>
<dbReference type="InterPro" id="IPR006439">
    <property type="entry name" value="HAD-SF_hydro_IA"/>
</dbReference>
<dbReference type="SFLD" id="SFLDG01135">
    <property type="entry name" value="C1.5.6:_HAD__Beta-PGM__Phospha"/>
    <property type="match status" value="1"/>
</dbReference>
<dbReference type="SFLD" id="SFLDS00003">
    <property type="entry name" value="Haloacid_Dehalogenase"/>
    <property type="match status" value="1"/>
</dbReference>
<dbReference type="NCBIfam" id="TIGR01549">
    <property type="entry name" value="HAD-SF-IA-v1"/>
    <property type="match status" value="1"/>
</dbReference>
<dbReference type="Gene3D" id="3.40.50.1000">
    <property type="entry name" value="HAD superfamily/HAD-like"/>
    <property type="match status" value="1"/>
</dbReference>
<dbReference type="InterPro" id="IPR041492">
    <property type="entry name" value="HAD_2"/>
</dbReference>
<proteinExistence type="predicted"/>
<dbReference type="InterPro" id="IPR023198">
    <property type="entry name" value="PGP-like_dom2"/>
</dbReference>
<organism evidence="1 2">
    <name type="scientific">Garciella nitratireducens DSM 15102</name>
    <dbReference type="NCBI Taxonomy" id="1121911"/>
    <lineage>
        <taxon>Bacteria</taxon>
        <taxon>Bacillati</taxon>
        <taxon>Bacillota</taxon>
        <taxon>Clostridia</taxon>
        <taxon>Eubacteriales</taxon>
        <taxon>Eubacteriaceae</taxon>
        <taxon>Garciella</taxon>
    </lineage>
</organism>
<dbReference type="RefSeq" id="WP_087678498.1">
    <property type="nucleotide sequence ID" value="NZ_FUWV01000004.1"/>
</dbReference>
<accession>A0A1T4LNT5</accession>
<dbReference type="OrthoDB" id="9807630at2"/>
<reference evidence="1 2" key="1">
    <citation type="submission" date="2017-02" db="EMBL/GenBank/DDBJ databases">
        <authorList>
            <person name="Peterson S.W."/>
        </authorList>
    </citation>
    <scope>NUCLEOTIDE SEQUENCE [LARGE SCALE GENOMIC DNA]</scope>
    <source>
        <strain evidence="1 2">DSM 15102</strain>
    </source>
</reference>
<protein>
    <submittedName>
        <fullName evidence="1">Phosphoglycolate phosphatase</fullName>
    </submittedName>
</protein>
<dbReference type="EMBL" id="FUWV01000004">
    <property type="protein sequence ID" value="SJZ56321.1"/>
    <property type="molecule type" value="Genomic_DNA"/>
</dbReference>
<dbReference type="GO" id="GO:0008967">
    <property type="term" value="F:phosphoglycolate phosphatase activity"/>
    <property type="evidence" value="ECO:0007669"/>
    <property type="project" value="TreeGrafter"/>
</dbReference>